<organism evidence="4 5">
    <name type="scientific">Marchantia polymorpha subsp. ruderalis</name>
    <dbReference type="NCBI Taxonomy" id="1480154"/>
    <lineage>
        <taxon>Eukaryota</taxon>
        <taxon>Viridiplantae</taxon>
        <taxon>Streptophyta</taxon>
        <taxon>Embryophyta</taxon>
        <taxon>Marchantiophyta</taxon>
        <taxon>Marchantiopsida</taxon>
        <taxon>Marchantiidae</taxon>
        <taxon>Marchantiales</taxon>
        <taxon>Marchantiaceae</taxon>
        <taxon>Marchantia</taxon>
    </lineage>
</organism>
<protein>
    <recommendedName>
        <fullName evidence="6">Reverse transcriptase Ty1/copia-type domain-containing protein</fullName>
    </recommendedName>
</protein>
<dbReference type="EMBL" id="LVLJ01004128">
    <property type="protein sequence ID" value="OAE18207.1"/>
    <property type="molecule type" value="Genomic_DNA"/>
</dbReference>
<keyword evidence="5" id="KW-1185">Reference proteome</keyword>
<comment type="caution">
    <text evidence="4">The sequence shown here is derived from an EMBL/GenBank/DDBJ whole genome shotgun (WGS) entry which is preliminary data.</text>
</comment>
<evidence type="ECO:0000259" key="3">
    <source>
        <dbReference type="Pfam" id="PF13976"/>
    </source>
</evidence>
<keyword evidence="1" id="KW-0472">Membrane</keyword>
<feature type="transmembrane region" description="Helical" evidence="1">
    <location>
        <begin position="142"/>
        <end position="166"/>
    </location>
</feature>
<gene>
    <name evidence="4" type="ORF">AXG93_406s1750</name>
</gene>
<dbReference type="InterPro" id="IPR013103">
    <property type="entry name" value="RVT_2"/>
</dbReference>
<keyword evidence="1" id="KW-1133">Transmembrane helix</keyword>
<accession>A0A176VCB5</accession>
<feature type="domain" description="Reverse transcriptase Ty1/copia-type" evidence="2">
    <location>
        <begin position="87"/>
        <end position="168"/>
    </location>
</feature>
<evidence type="ECO:0000313" key="4">
    <source>
        <dbReference type="EMBL" id="OAE18207.1"/>
    </source>
</evidence>
<dbReference type="Pfam" id="PF13976">
    <property type="entry name" value="gag_pre-integrs"/>
    <property type="match status" value="1"/>
</dbReference>
<proteinExistence type="predicted"/>
<dbReference type="InterPro" id="IPR025724">
    <property type="entry name" value="GAG-pre-integrase_dom"/>
</dbReference>
<name>A0A176VCB5_MARPO</name>
<dbReference type="Proteomes" id="UP000077202">
    <property type="component" value="Unassembled WGS sequence"/>
</dbReference>
<evidence type="ECO:0000256" key="1">
    <source>
        <dbReference type="SAM" id="Phobius"/>
    </source>
</evidence>
<reference evidence="4" key="1">
    <citation type="submission" date="2016-03" db="EMBL/GenBank/DDBJ databases">
        <title>Mechanisms controlling the formation of the plant cell surface in tip-growing cells are functionally conserved among land plants.</title>
        <authorList>
            <person name="Honkanen S."/>
            <person name="Jones V.A."/>
            <person name="Morieri G."/>
            <person name="Champion C."/>
            <person name="Hetherington A.J."/>
            <person name="Kelly S."/>
            <person name="Saint-Marcoux D."/>
            <person name="Proust H."/>
            <person name="Prescott H."/>
            <person name="Dolan L."/>
        </authorList>
    </citation>
    <scope>NUCLEOTIDE SEQUENCE [LARGE SCALE GENOMIC DNA]</scope>
    <source>
        <tissue evidence="4">Whole gametophyte</tissue>
    </source>
</reference>
<evidence type="ECO:0000313" key="5">
    <source>
        <dbReference type="Proteomes" id="UP000077202"/>
    </source>
</evidence>
<feature type="domain" description="Reverse transcriptase Ty1/copia-type" evidence="2">
    <location>
        <begin position="169"/>
        <end position="220"/>
    </location>
</feature>
<sequence length="223" mass="25997">MRGFHWKAVDEVLTVERVPTVILKAQKRKNLYILEGSTILGDANATTSLEYETRLWHARLGHMSEKVPEKLDWDAAMRKEMKSLHNNQTWELVELPNGKRAIDCKWAYVVKDVSTDAVEKIFKARLVTKGFEQRKGIDYTEVFSLVAKFSTIWLLCALVTLFGLFLDHMYVDDMLIAAKDRYEIIKLKVQLTFEFNMKDLDPAKRILSMEIHRDESSNKLWLT</sequence>
<dbReference type="AlphaFoldDB" id="A0A176VCB5"/>
<evidence type="ECO:0000259" key="2">
    <source>
        <dbReference type="Pfam" id="PF07727"/>
    </source>
</evidence>
<dbReference type="Pfam" id="PF07727">
    <property type="entry name" value="RVT_2"/>
    <property type="match status" value="2"/>
</dbReference>
<feature type="domain" description="GAG-pre-integrase" evidence="3">
    <location>
        <begin position="30"/>
        <end position="71"/>
    </location>
</feature>
<evidence type="ECO:0008006" key="6">
    <source>
        <dbReference type="Google" id="ProtNLM"/>
    </source>
</evidence>
<keyword evidence="1" id="KW-0812">Transmembrane</keyword>